<proteinExistence type="predicted"/>
<feature type="region of interest" description="Disordered" evidence="1">
    <location>
        <begin position="768"/>
        <end position="789"/>
    </location>
</feature>
<feature type="compositionally biased region" description="Basic and acidic residues" evidence="1">
    <location>
        <begin position="768"/>
        <end position="782"/>
    </location>
</feature>
<evidence type="ECO:0000256" key="1">
    <source>
        <dbReference type="SAM" id="MobiDB-lite"/>
    </source>
</evidence>
<evidence type="ECO:0000313" key="3">
    <source>
        <dbReference type="Proteomes" id="UP000295497"/>
    </source>
</evidence>
<dbReference type="AlphaFoldDB" id="A0A4P2QKL6"/>
<dbReference type="Gene3D" id="1.25.40.10">
    <property type="entry name" value="Tetratricopeptide repeat domain"/>
    <property type="match status" value="2"/>
</dbReference>
<dbReference type="SUPFAM" id="SSF48452">
    <property type="entry name" value="TPR-like"/>
    <property type="match status" value="4"/>
</dbReference>
<dbReference type="PANTHER" id="PTHR10098">
    <property type="entry name" value="RAPSYN-RELATED"/>
    <property type="match status" value="1"/>
</dbReference>
<sequence>MRLFAGDHFPRLAVQSGDLPRPWVMPLGLPRAHRDRLAGLLAQALRALEPDLRLIQLRWAERHALLSGRINLPSSVLVWWRIDAVPVVDPQTVVIDGSKMTPGLTLYDFDQEVSLPAEAWLGPLKMGVLHRILDRLLDERPVGTYEEVADAVRELSARLVSPIDLVDAAEAMVEVEAQGEGLDAAKAEAVGRVIAGRFTTGVVESAIRALVAVGRDEALGDEEHEALRKAGLADRGGVVPLLDVLRNEENLRRALLQVVAHRRSEGSIAELPSGLFPEERMPSVRAGVDLAPPQTLSTSSERFSSLPEPQAKIIRQARELIHRGDTETGVRVLLRALQQREDIAWASDDLLAAALLLIEVVTQDDVSHGENMDVASVERLAALYDAAIDLLERSGAAPTATVNALHGAAFTRVLLHRLHEAAALLERGRSLAVACGYRAGLAFCLSSLAMVTLTMGRANEAMDLAEEAATQFGALGMRVSECTALKIVGDARMELHETEGARAAYEQALAALGDAKEPVIRGTVLLSLGRLWKIEGSFKSARQVFEDALSLFREHKSRKNEAAAHEALGELSLSRSEPLRAREAYEEAVPLYHELGDRLGELRALARLADVHASMNALAHAGDTYDAAVELARDLGNRSWEASLLFKRAGVRDRSGDREGALREYEEALHVYEETGDLAAQARTIKALADVELRLEGHPGSLEKAARWYELAVARGREADDPAGLGESLCFLGLIRYLQGRTDDAKVALAEALAIARANGNEEIEARAKSVSEKLRLSEKPAHGLPPST</sequence>
<dbReference type="RefSeq" id="WP_129574317.1">
    <property type="nucleotide sequence ID" value="NZ_CP012672.1"/>
</dbReference>
<organism evidence="2 3">
    <name type="scientific">Sorangium cellulosum</name>
    <name type="common">Polyangium cellulosum</name>
    <dbReference type="NCBI Taxonomy" id="56"/>
    <lineage>
        <taxon>Bacteria</taxon>
        <taxon>Pseudomonadati</taxon>
        <taxon>Myxococcota</taxon>
        <taxon>Polyangia</taxon>
        <taxon>Polyangiales</taxon>
        <taxon>Polyangiaceae</taxon>
        <taxon>Sorangium</taxon>
    </lineage>
</organism>
<protein>
    <submittedName>
        <fullName evidence="2">Uncharacterized protein</fullName>
    </submittedName>
</protein>
<accession>A0A4P2QKL6</accession>
<gene>
    <name evidence="2" type="ORF">SOCE836_023960</name>
</gene>
<dbReference type="EMBL" id="CP012672">
    <property type="protein sequence ID" value="AUX30296.1"/>
    <property type="molecule type" value="Genomic_DNA"/>
</dbReference>
<reference evidence="2 3" key="1">
    <citation type="submission" date="2015-09" db="EMBL/GenBank/DDBJ databases">
        <title>Sorangium comparison.</title>
        <authorList>
            <person name="Zaburannyi N."/>
            <person name="Bunk B."/>
            <person name="Overmann J."/>
            <person name="Mueller R."/>
        </authorList>
    </citation>
    <scope>NUCLEOTIDE SEQUENCE [LARGE SCALE GENOMIC DNA]</scope>
    <source>
        <strain evidence="2 3">So ce836</strain>
    </source>
</reference>
<dbReference type="SMART" id="SM00028">
    <property type="entry name" value="TPR"/>
    <property type="match status" value="7"/>
</dbReference>
<evidence type="ECO:0000313" key="2">
    <source>
        <dbReference type="EMBL" id="AUX30296.1"/>
    </source>
</evidence>
<dbReference type="Proteomes" id="UP000295497">
    <property type="component" value="Chromosome"/>
</dbReference>
<dbReference type="PANTHER" id="PTHR10098:SF108">
    <property type="entry name" value="TETRATRICOPEPTIDE REPEAT PROTEIN 28"/>
    <property type="match status" value="1"/>
</dbReference>
<dbReference type="InterPro" id="IPR011990">
    <property type="entry name" value="TPR-like_helical_dom_sf"/>
</dbReference>
<dbReference type="InterPro" id="IPR019734">
    <property type="entry name" value="TPR_rpt"/>
</dbReference>
<name>A0A4P2QKL6_SORCE</name>